<accession>A0ABU6WTM2</accession>
<name>A0ABU6WTM2_9FABA</name>
<comment type="caution">
    <text evidence="2">The sequence shown here is derived from an EMBL/GenBank/DDBJ whole genome shotgun (WGS) entry which is preliminary data.</text>
</comment>
<evidence type="ECO:0000313" key="3">
    <source>
        <dbReference type="Proteomes" id="UP001341840"/>
    </source>
</evidence>
<gene>
    <name evidence="2" type="ORF">PIB30_084082</name>
</gene>
<evidence type="ECO:0000256" key="1">
    <source>
        <dbReference type="SAM" id="MobiDB-lite"/>
    </source>
</evidence>
<dbReference type="Proteomes" id="UP001341840">
    <property type="component" value="Unassembled WGS sequence"/>
</dbReference>
<feature type="region of interest" description="Disordered" evidence="1">
    <location>
        <begin position="187"/>
        <end position="217"/>
    </location>
</feature>
<dbReference type="EMBL" id="JASCZI010182595">
    <property type="protein sequence ID" value="MED6188231.1"/>
    <property type="molecule type" value="Genomic_DNA"/>
</dbReference>
<organism evidence="2 3">
    <name type="scientific">Stylosanthes scabra</name>
    <dbReference type="NCBI Taxonomy" id="79078"/>
    <lineage>
        <taxon>Eukaryota</taxon>
        <taxon>Viridiplantae</taxon>
        <taxon>Streptophyta</taxon>
        <taxon>Embryophyta</taxon>
        <taxon>Tracheophyta</taxon>
        <taxon>Spermatophyta</taxon>
        <taxon>Magnoliopsida</taxon>
        <taxon>eudicotyledons</taxon>
        <taxon>Gunneridae</taxon>
        <taxon>Pentapetalae</taxon>
        <taxon>rosids</taxon>
        <taxon>fabids</taxon>
        <taxon>Fabales</taxon>
        <taxon>Fabaceae</taxon>
        <taxon>Papilionoideae</taxon>
        <taxon>50 kb inversion clade</taxon>
        <taxon>dalbergioids sensu lato</taxon>
        <taxon>Dalbergieae</taxon>
        <taxon>Pterocarpus clade</taxon>
        <taxon>Stylosanthes</taxon>
    </lineage>
</organism>
<reference evidence="2 3" key="1">
    <citation type="journal article" date="2023" name="Plants (Basel)">
        <title>Bridging the Gap: Combining Genomics and Transcriptomics Approaches to Understand Stylosanthes scabra, an Orphan Legume from the Brazilian Caatinga.</title>
        <authorList>
            <person name="Ferreira-Neto J.R.C."/>
            <person name="da Silva M.D."/>
            <person name="Binneck E."/>
            <person name="de Melo N.F."/>
            <person name="da Silva R.H."/>
            <person name="de Melo A.L.T.M."/>
            <person name="Pandolfi V."/>
            <person name="Bustamante F.O."/>
            <person name="Brasileiro-Vidal A.C."/>
            <person name="Benko-Iseppon A.M."/>
        </authorList>
    </citation>
    <scope>NUCLEOTIDE SEQUENCE [LARGE SCALE GENOMIC DNA]</scope>
    <source>
        <tissue evidence="2">Leaves</tissue>
    </source>
</reference>
<protein>
    <submittedName>
        <fullName evidence="2">Uncharacterized protein</fullName>
    </submittedName>
</protein>
<keyword evidence="3" id="KW-1185">Reference proteome</keyword>
<feature type="compositionally biased region" description="Polar residues" evidence="1">
    <location>
        <begin position="208"/>
        <end position="217"/>
    </location>
</feature>
<evidence type="ECO:0000313" key="2">
    <source>
        <dbReference type="EMBL" id="MED6188231.1"/>
    </source>
</evidence>
<sequence length="217" mass="24288">MVKKKSCQNHRVPRVLSVAERELYGWVDGEILTQPSVVEADMLPELRREMRLTVDRVAEGYFVLEVAGPSDRVSEGSPVTVAGGGYCMLLPRKGFYVLPRLPRHTLPWVYWNAEVGDYRITALDPLETLAFDFLQSLLARMGKKSNFKCRWILDHSDTDVGVFLDSLLKDMEKQSRFDRLMQKMKEAEGVGPRSILPSSKAPTAAFGASSSVPVTPA</sequence>
<proteinExistence type="predicted"/>